<evidence type="ECO:0000256" key="6">
    <source>
        <dbReference type="ARBA" id="ARBA00022679"/>
    </source>
</evidence>
<dbReference type="InterPro" id="IPR036890">
    <property type="entry name" value="HATPase_C_sf"/>
</dbReference>
<dbReference type="EMBL" id="QZFU01000006">
    <property type="protein sequence ID" value="RJO79971.1"/>
    <property type="molecule type" value="Genomic_DNA"/>
</dbReference>
<keyword evidence="7 14" id="KW-0812">Transmembrane</keyword>
<dbReference type="PRINTS" id="PR00344">
    <property type="entry name" value="BCTRLSENSOR"/>
</dbReference>
<evidence type="ECO:0000256" key="3">
    <source>
        <dbReference type="ARBA" id="ARBA00012438"/>
    </source>
</evidence>
<dbReference type="SUPFAM" id="SSF55890">
    <property type="entry name" value="Sporulation response regulatory protein Spo0B"/>
    <property type="match status" value="1"/>
</dbReference>
<dbReference type="InterPro" id="IPR050428">
    <property type="entry name" value="TCS_sensor_his_kinase"/>
</dbReference>
<evidence type="ECO:0000256" key="11">
    <source>
        <dbReference type="ARBA" id="ARBA00022989"/>
    </source>
</evidence>
<dbReference type="GO" id="GO:0000155">
    <property type="term" value="F:phosphorelay sensor kinase activity"/>
    <property type="evidence" value="ECO:0007669"/>
    <property type="project" value="InterPro"/>
</dbReference>
<evidence type="ECO:0000256" key="4">
    <source>
        <dbReference type="ARBA" id="ARBA00022475"/>
    </source>
</evidence>
<comment type="subcellular location">
    <subcellularLocation>
        <location evidence="2">Cell membrane</location>
        <topology evidence="2">Multi-pass membrane protein</topology>
    </subcellularLocation>
</comment>
<comment type="caution">
    <text evidence="16">The sequence shown here is derived from an EMBL/GenBank/DDBJ whole genome shotgun (WGS) entry which is preliminary data.</text>
</comment>
<gene>
    <name evidence="16" type="ORF">D5S18_01585</name>
</gene>
<dbReference type="RefSeq" id="WP_120037149.1">
    <property type="nucleotide sequence ID" value="NZ_QZFU01000006.1"/>
</dbReference>
<evidence type="ECO:0000313" key="17">
    <source>
        <dbReference type="Proteomes" id="UP000266677"/>
    </source>
</evidence>
<dbReference type="SMART" id="SM00387">
    <property type="entry name" value="HATPase_c"/>
    <property type="match status" value="1"/>
</dbReference>
<comment type="catalytic activity">
    <reaction evidence="1">
        <text>ATP + protein L-histidine = ADP + protein N-phospho-L-histidine.</text>
        <dbReference type="EC" id="2.7.13.3"/>
    </reaction>
</comment>
<evidence type="ECO:0000256" key="14">
    <source>
        <dbReference type="SAM" id="Phobius"/>
    </source>
</evidence>
<dbReference type="SUPFAM" id="SSF103190">
    <property type="entry name" value="Sensory domain-like"/>
    <property type="match status" value="1"/>
</dbReference>
<dbReference type="PROSITE" id="PS50109">
    <property type="entry name" value="HIS_KIN"/>
    <property type="match status" value="1"/>
</dbReference>
<dbReference type="PANTHER" id="PTHR45436">
    <property type="entry name" value="SENSOR HISTIDINE KINASE YKOH"/>
    <property type="match status" value="1"/>
</dbReference>
<reference evidence="16 17" key="1">
    <citation type="submission" date="2018-09" db="EMBL/GenBank/DDBJ databases">
        <title>YIM PH21274 draft genome.</title>
        <authorList>
            <person name="Miao C."/>
        </authorList>
    </citation>
    <scope>NUCLEOTIDE SEQUENCE [LARGE SCALE GENOMIC DNA]</scope>
    <source>
        <strain evidence="16 17">YIM PH 21724</strain>
    </source>
</reference>
<evidence type="ECO:0000256" key="7">
    <source>
        <dbReference type="ARBA" id="ARBA00022692"/>
    </source>
</evidence>
<dbReference type="AlphaFoldDB" id="A0A3A4KX08"/>
<evidence type="ECO:0000256" key="13">
    <source>
        <dbReference type="ARBA" id="ARBA00023136"/>
    </source>
</evidence>
<dbReference type="PANTHER" id="PTHR45436:SF14">
    <property type="entry name" value="SENSOR PROTEIN QSEC"/>
    <property type="match status" value="1"/>
</dbReference>
<keyword evidence="13 14" id="KW-0472">Membrane</keyword>
<sequence length="516" mass="55287">MRHGRLSLAAQTFLLQLVVLALVVIAGVGLAVVEERHNRDEATRQQVTAVAVSLAQAPSTVAALDTPDPSPRLQPVTERIRHATGLDFIVVMAPDRTRYTHTNPALIGALFSGNIDRALDGATFTELYPGSLGPSIRAVTPIRDGDRIIGLVAAGVTRAKIGDQVGAQLPLILGVSAIALVLAALGSLLLSRRLRRQTRGLAPDELRTMYEHHDAVLHSMHEGLLVFEPGGTRARVVNDEARRLLDLSAGTVDRVDLPVSLQRMGAGLVRDEMHVTDSRILLVNQDTVAWGGRDTGSVLTIRDHTELREVLGELDSVRGFAESLRAQAHESANRLHTVVTMVELGRYREAVDFATAELRLSQALIDRLLTSVGDPALAALLLGKVNQAGERGIELTITADTALDSTAPLSAHEAVTLVGNLIDNALDATGGGPVSWVEVTVRHDDSMLFVRVADSGPGMSGETFARAAERGYSTKVDHQGLGLALVHRVVSRYGGEIGTDEYPESAVTVRIPRVDR</sequence>
<dbReference type="InterPro" id="IPR004358">
    <property type="entry name" value="Sig_transdc_His_kin-like_C"/>
</dbReference>
<keyword evidence="5" id="KW-0597">Phosphoprotein</keyword>
<keyword evidence="6" id="KW-0808">Transferase</keyword>
<evidence type="ECO:0000256" key="8">
    <source>
        <dbReference type="ARBA" id="ARBA00022741"/>
    </source>
</evidence>
<dbReference type="InterPro" id="IPR003594">
    <property type="entry name" value="HATPase_dom"/>
</dbReference>
<keyword evidence="12" id="KW-0902">Two-component regulatory system</keyword>
<dbReference type="InterPro" id="IPR005467">
    <property type="entry name" value="His_kinase_dom"/>
</dbReference>
<evidence type="ECO:0000256" key="12">
    <source>
        <dbReference type="ARBA" id="ARBA00023012"/>
    </source>
</evidence>
<evidence type="ECO:0000256" key="1">
    <source>
        <dbReference type="ARBA" id="ARBA00000085"/>
    </source>
</evidence>
<dbReference type="OrthoDB" id="9792686at2"/>
<keyword evidence="8" id="KW-0547">Nucleotide-binding</keyword>
<dbReference type="Gene3D" id="3.30.450.20">
    <property type="entry name" value="PAS domain"/>
    <property type="match status" value="2"/>
</dbReference>
<dbReference type="EC" id="2.7.13.3" evidence="3"/>
<evidence type="ECO:0000256" key="10">
    <source>
        <dbReference type="ARBA" id="ARBA00022840"/>
    </source>
</evidence>
<dbReference type="InterPro" id="IPR016120">
    <property type="entry name" value="Sig_transdc_His_kin_SpoOB"/>
</dbReference>
<name>A0A3A4KX08_9NOCA</name>
<evidence type="ECO:0000256" key="9">
    <source>
        <dbReference type="ARBA" id="ARBA00022777"/>
    </source>
</evidence>
<evidence type="ECO:0000313" key="16">
    <source>
        <dbReference type="EMBL" id="RJO79971.1"/>
    </source>
</evidence>
<accession>A0A3A4KX08</accession>
<dbReference type="GO" id="GO:0005886">
    <property type="term" value="C:plasma membrane"/>
    <property type="evidence" value="ECO:0007669"/>
    <property type="project" value="UniProtKB-SubCell"/>
</dbReference>
<evidence type="ECO:0000256" key="2">
    <source>
        <dbReference type="ARBA" id="ARBA00004651"/>
    </source>
</evidence>
<keyword evidence="10" id="KW-0067">ATP-binding</keyword>
<organism evidence="16 17">
    <name type="scientific">Nocardia panacis</name>
    <dbReference type="NCBI Taxonomy" id="2340916"/>
    <lineage>
        <taxon>Bacteria</taxon>
        <taxon>Bacillati</taxon>
        <taxon>Actinomycetota</taxon>
        <taxon>Actinomycetes</taxon>
        <taxon>Mycobacteriales</taxon>
        <taxon>Nocardiaceae</taxon>
        <taxon>Nocardia</taxon>
    </lineage>
</organism>
<dbReference type="InterPro" id="IPR033463">
    <property type="entry name" value="sCache_3"/>
</dbReference>
<dbReference type="Proteomes" id="UP000266677">
    <property type="component" value="Unassembled WGS sequence"/>
</dbReference>
<dbReference type="Pfam" id="PF02518">
    <property type="entry name" value="HATPase_c"/>
    <property type="match status" value="1"/>
</dbReference>
<dbReference type="Gene3D" id="3.30.565.10">
    <property type="entry name" value="Histidine kinase-like ATPase, C-terminal domain"/>
    <property type="match status" value="1"/>
</dbReference>
<dbReference type="InterPro" id="IPR029151">
    <property type="entry name" value="Sensor-like_sf"/>
</dbReference>
<keyword evidence="17" id="KW-1185">Reference proteome</keyword>
<dbReference type="Pfam" id="PF17203">
    <property type="entry name" value="sCache_3_2"/>
    <property type="match status" value="1"/>
</dbReference>
<evidence type="ECO:0000259" key="15">
    <source>
        <dbReference type="PROSITE" id="PS50109"/>
    </source>
</evidence>
<protein>
    <recommendedName>
        <fullName evidence="3">histidine kinase</fullName>
        <ecNumber evidence="3">2.7.13.3</ecNumber>
    </recommendedName>
</protein>
<feature type="transmembrane region" description="Helical" evidence="14">
    <location>
        <begin position="169"/>
        <end position="190"/>
    </location>
</feature>
<feature type="domain" description="Histidine kinase" evidence="15">
    <location>
        <begin position="305"/>
        <end position="515"/>
    </location>
</feature>
<keyword evidence="11 14" id="KW-1133">Transmembrane helix</keyword>
<dbReference type="GO" id="GO:0005524">
    <property type="term" value="F:ATP binding"/>
    <property type="evidence" value="ECO:0007669"/>
    <property type="project" value="UniProtKB-KW"/>
</dbReference>
<evidence type="ECO:0000256" key="5">
    <source>
        <dbReference type="ARBA" id="ARBA00022553"/>
    </source>
</evidence>
<proteinExistence type="predicted"/>
<keyword evidence="4" id="KW-1003">Cell membrane</keyword>
<dbReference type="SUPFAM" id="SSF55874">
    <property type="entry name" value="ATPase domain of HSP90 chaperone/DNA topoisomerase II/histidine kinase"/>
    <property type="match status" value="1"/>
</dbReference>
<keyword evidence="9" id="KW-0418">Kinase</keyword>